<dbReference type="CDD" id="cd00063">
    <property type="entry name" value="FN3"/>
    <property type="match status" value="1"/>
</dbReference>
<accession>A0A6G6GNW8</accession>
<feature type="domain" description="Fibronectin type-III" evidence="2">
    <location>
        <begin position="40"/>
        <end position="126"/>
    </location>
</feature>
<dbReference type="SUPFAM" id="SSF49265">
    <property type="entry name" value="Fibronectin type III"/>
    <property type="match status" value="1"/>
</dbReference>
<organism evidence="3 4">
    <name type="scientific">Rasiella rasia</name>
    <dbReference type="NCBI Taxonomy" id="2744027"/>
    <lineage>
        <taxon>Bacteria</taxon>
        <taxon>Pseudomonadati</taxon>
        <taxon>Bacteroidota</taxon>
        <taxon>Flavobacteriia</taxon>
        <taxon>Flavobacteriales</taxon>
        <taxon>Flavobacteriaceae</taxon>
        <taxon>Rasiella</taxon>
    </lineage>
</organism>
<dbReference type="KEGG" id="mgel:G5B37_12145"/>
<dbReference type="InterPro" id="IPR036116">
    <property type="entry name" value="FN3_sf"/>
</dbReference>
<dbReference type="PROSITE" id="PS51257">
    <property type="entry name" value="PROKAR_LIPOPROTEIN"/>
    <property type="match status" value="1"/>
</dbReference>
<evidence type="ECO:0000313" key="3">
    <source>
        <dbReference type="EMBL" id="QIE60285.1"/>
    </source>
</evidence>
<dbReference type="EMBL" id="CP049057">
    <property type="protein sequence ID" value="QIE60285.1"/>
    <property type="molecule type" value="Genomic_DNA"/>
</dbReference>
<proteinExistence type="predicted"/>
<keyword evidence="1" id="KW-0732">Signal</keyword>
<keyword evidence="4" id="KW-1185">Reference proteome</keyword>
<dbReference type="Pfam" id="PF00041">
    <property type="entry name" value="fn3"/>
    <property type="match status" value="1"/>
</dbReference>
<dbReference type="RefSeq" id="WP_164680298.1">
    <property type="nucleotide sequence ID" value="NZ_CP049057.1"/>
</dbReference>
<reference evidence="3 4" key="1">
    <citation type="submission" date="2020-02" db="EMBL/GenBank/DDBJ databases">
        <title>Complete genome sequence of Flavobacteriaceae bacterium.</title>
        <authorList>
            <person name="Kim S.-J."/>
            <person name="Kim Y.-S."/>
            <person name="Kim K.-H."/>
        </authorList>
    </citation>
    <scope>NUCLEOTIDE SEQUENCE [LARGE SCALE GENOMIC DNA]</scope>
    <source>
        <strain evidence="3 4">RR4-40</strain>
    </source>
</reference>
<evidence type="ECO:0000259" key="2">
    <source>
        <dbReference type="PROSITE" id="PS50853"/>
    </source>
</evidence>
<sequence>MKKFIYVFALISIGLATLSACGGDDETVVVAAEDEESPTAPTNLMSTLSAETSIIISWDAATDNVGVTGYTVYQDGLIVQENVTTTTATITNLTAETSYNFYVVAFDAAGNQSDPSTSIDAMTALTFRTNLSEMGVFAAVNEDLVPANGVQLYELNSPLFTDYAQKQRLVRVPEGTTLQYNNSDLLPLFPDNTLIAKTFYYNIDDRDPSLGRQIIETRILLKIAGEWKVGDYIWNADQTEATFTLNGSQTPISYIDIDGATQQVDYEIPSQQDCFTCHNNNGSTFPIGMKLRSLNFSPSYTTQNQLDYFASEGILEGVTSSAISVLPDWTDDATYTLSERARAYLDINCAHCHQPGGGAPNGFDIDFRYETAYDDTGIYSNRGEIEARFGSTIPTYRMPQLGRTIVHEEALALLVEYIESL</sequence>
<dbReference type="InterPro" id="IPR003961">
    <property type="entry name" value="FN3_dom"/>
</dbReference>
<name>A0A6G6GNW8_9FLAO</name>
<evidence type="ECO:0000313" key="4">
    <source>
        <dbReference type="Proteomes" id="UP000505306"/>
    </source>
</evidence>
<protein>
    <recommendedName>
        <fullName evidence="2">Fibronectin type-III domain-containing protein</fullName>
    </recommendedName>
</protein>
<evidence type="ECO:0000256" key="1">
    <source>
        <dbReference type="SAM" id="SignalP"/>
    </source>
</evidence>
<dbReference type="PROSITE" id="PS50853">
    <property type="entry name" value="FN3"/>
    <property type="match status" value="1"/>
</dbReference>
<dbReference type="InterPro" id="IPR013783">
    <property type="entry name" value="Ig-like_fold"/>
</dbReference>
<dbReference type="SMART" id="SM00060">
    <property type="entry name" value="FN3"/>
    <property type="match status" value="1"/>
</dbReference>
<gene>
    <name evidence="3" type="ORF">G5B37_12145</name>
</gene>
<dbReference type="AlphaFoldDB" id="A0A6G6GNW8"/>
<feature type="chain" id="PRO_5026121851" description="Fibronectin type-III domain-containing protein" evidence="1">
    <location>
        <begin position="23"/>
        <end position="421"/>
    </location>
</feature>
<dbReference type="Gene3D" id="2.60.40.10">
    <property type="entry name" value="Immunoglobulins"/>
    <property type="match status" value="1"/>
</dbReference>
<dbReference type="Proteomes" id="UP000505306">
    <property type="component" value="Chromosome"/>
</dbReference>
<feature type="signal peptide" evidence="1">
    <location>
        <begin position="1"/>
        <end position="22"/>
    </location>
</feature>